<feature type="compositionally biased region" description="Low complexity" evidence="1">
    <location>
        <begin position="76"/>
        <end position="88"/>
    </location>
</feature>
<feature type="region of interest" description="Disordered" evidence="1">
    <location>
        <begin position="69"/>
        <end position="92"/>
    </location>
</feature>
<dbReference type="EMBL" id="JAAAHW010011361">
    <property type="protein sequence ID" value="KAF9920018.1"/>
    <property type="molecule type" value="Genomic_DNA"/>
</dbReference>
<keyword evidence="3" id="KW-1185">Reference proteome</keyword>
<name>A0A9P6LRA8_9FUNG</name>
<feature type="region of interest" description="Disordered" evidence="1">
    <location>
        <begin position="195"/>
        <end position="268"/>
    </location>
</feature>
<accession>A0A9P6LRA8</accession>
<gene>
    <name evidence="2" type="ORF">BGZ65_011617</name>
</gene>
<feature type="region of interest" description="Disordered" evidence="1">
    <location>
        <begin position="115"/>
        <end position="141"/>
    </location>
</feature>
<dbReference type="AlphaFoldDB" id="A0A9P6LRA8"/>
<feature type="compositionally biased region" description="Basic and acidic residues" evidence="1">
    <location>
        <begin position="242"/>
        <end position="251"/>
    </location>
</feature>
<sequence length="268" mass="28890">MASTITSTFSDFMQELTLPFKRLASHEDPLVNGLGNDSISWHSLFPNASDEQHSTAAEATLQADWLHEPLRPLSPPSSQSSTSSPSSPMMMTHGISQEEVDPEWLTFLDEASPLVSTTETESSLSAMDEESPTNPSSLNKGLRNWTEDYLKTSALNPTGHNSLTLTGSIGSLGISGGFKRNLNGGHQPKMLRFHTKASSRKSAGSGSSAKRKKGSSSTTVNEKVTTSTTTTTTTTQNSSSENKLKKLEARTEPSPPSLQHPEVMKHDT</sequence>
<feature type="compositionally biased region" description="Low complexity" evidence="1">
    <location>
        <begin position="215"/>
        <end position="241"/>
    </location>
</feature>
<evidence type="ECO:0000313" key="2">
    <source>
        <dbReference type="EMBL" id="KAF9920018.1"/>
    </source>
</evidence>
<comment type="caution">
    <text evidence="2">The sequence shown here is derived from an EMBL/GenBank/DDBJ whole genome shotgun (WGS) entry which is preliminary data.</text>
</comment>
<organism evidence="2 3">
    <name type="scientific">Modicella reniformis</name>
    <dbReference type="NCBI Taxonomy" id="1440133"/>
    <lineage>
        <taxon>Eukaryota</taxon>
        <taxon>Fungi</taxon>
        <taxon>Fungi incertae sedis</taxon>
        <taxon>Mucoromycota</taxon>
        <taxon>Mortierellomycotina</taxon>
        <taxon>Mortierellomycetes</taxon>
        <taxon>Mortierellales</taxon>
        <taxon>Mortierellaceae</taxon>
        <taxon>Modicella</taxon>
    </lineage>
</organism>
<protein>
    <submittedName>
        <fullName evidence="2">Uncharacterized protein</fullName>
    </submittedName>
</protein>
<feature type="non-terminal residue" evidence="2">
    <location>
        <position position="268"/>
    </location>
</feature>
<dbReference type="Proteomes" id="UP000749646">
    <property type="component" value="Unassembled WGS sequence"/>
</dbReference>
<reference evidence="2" key="1">
    <citation type="journal article" date="2020" name="Fungal Divers.">
        <title>Resolving the Mortierellaceae phylogeny through synthesis of multi-gene phylogenetics and phylogenomics.</title>
        <authorList>
            <person name="Vandepol N."/>
            <person name="Liber J."/>
            <person name="Desiro A."/>
            <person name="Na H."/>
            <person name="Kennedy M."/>
            <person name="Barry K."/>
            <person name="Grigoriev I.V."/>
            <person name="Miller A.N."/>
            <person name="O'Donnell K."/>
            <person name="Stajich J.E."/>
            <person name="Bonito G."/>
        </authorList>
    </citation>
    <scope>NUCLEOTIDE SEQUENCE</scope>
    <source>
        <strain evidence="2">MES-2147</strain>
    </source>
</reference>
<dbReference type="OrthoDB" id="2421413at2759"/>
<evidence type="ECO:0000313" key="3">
    <source>
        <dbReference type="Proteomes" id="UP000749646"/>
    </source>
</evidence>
<proteinExistence type="predicted"/>
<evidence type="ECO:0000256" key="1">
    <source>
        <dbReference type="SAM" id="MobiDB-lite"/>
    </source>
</evidence>